<proteinExistence type="predicted"/>
<dbReference type="SMART" id="SM00091">
    <property type="entry name" value="PAS"/>
    <property type="match status" value="1"/>
</dbReference>
<evidence type="ECO:0000313" key="9">
    <source>
        <dbReference type="Proteomes" id="UP000323164"/>
    </source>
</evidence>
<dbReference type="InterPro" id="IPR003661">
    <property type="entry name" value="HisK_dim/P_dom"/>
</dbReference>
<dbReference type="InterPro" id="IPR005467">
    <property type="entry name" value="His_kinase_dom"/>
</dbReference>
<dbReference type="Pfam" id="PF00512">
    <property type="entry name" value="HisKA"/>
    <property type="match status" value="1"/>
</dbReference>
<dbReference type="OrthoDB" id="9770473at2"/>
<dbReference type="EMBL" id="VTRV01000057">
    <property type="protein sequence ID" value="TZF90012.1"/>
    <property type="molecule type" value="Genomic_DNA"/>
</dbReference>
<dbReference type="InterPro" id="IPR035965">
    <property type="entry name" value="PAS-like_dom_sf"/>
</dbReference>
<comment type="caution">
    <text evidence="8">The sequence shown here is derived from an EMBL/GenBank/DDBJ whole genome shotgun (WGS) entry which is preliminary data.</text>
</comment>
<sequence length="657" mass="70219">MHTHLFDAIPDALLVVDEHGCIVMANRMVYRLFGYEPHELVGRPVEILMPENVMLRHEHHRKHYARQPRERAMGQGSMELLGRRADGSTFPVEIALSPMRVGLQNQTLASIRDVTNTATSQRVLRKARHDATLAEVGHRILTTESETTVLRDVAAQLADAVGLGPVWLLRADRRAERFDAFGATLPPRAWIDAHGEALLASLAPGRPLASHGGRLGAASLPPSMASGIAYPLVATDHTVAAALAAFSRDADAFDVDVQRLLETASSMLSAMLQRRASAEALAHAQRLEAIGKLTGGVAHDFNNLLTVISGSLQLLEPSVDDDPEALETLASAIRAVEQGAALTRKLLSFAGRQHLRPAVVSLGRQMRDLERLVRASLGERIHLHLNIEPGAPPAYVDPALLDSVVLNLVLNARDAINGTGDVEIAVRDAPEAADRPGGSSGGYVALSVRDSGAGMSADALARAWEPFFTTKPAGRGTGLGLSMAYGFIHQSGGHAELQSQPGKGTCVTLYLPVATETQQRACTPRPALVPGGDEVILVVEDDDAVRQTVTASLKALGYHVIATASQQDALECVETLQDIALLFSDLTLEGEMTGDRLAHEARRLRPDLAVLLTSGYPDAVQNASALDYALLPKPYHRDELANAVRGALVGNAELTTG</sequence>
<dbReference type="InterPro" id="IPR036890">
    <property type="entry name" value="HATPase_C_sf"/>
</dbReference>
<keyword evidence="9" id="KW-1185">Reference proteome</keyword>
<dbReference type="Pfam" id="PF13426">
    <property type="entry name" value="PAS_9"/>
    <property type="match status" value="1"/>
</dbReference>
<dbReference type="Proteomes" id="UP000323164">
    <property type="component" value="Unassembled WGS sequence"/>
</dbReference>
<feature type="domain" description="Response regulatory" evidence="6">
    <location>
        <begin position="535"/>
        <end position="648"/>
    </location>
</feature>
<dbReference type="SMART" id="SM00387">
    <property type="entry name" value="HATPase_c"/>
    <property type="match status" value="1"/>
</dbReference>
<dbReference type="SMART" id="SM00448">
    <property type="entry name" value="REC"/>
    <property type="match status" value="1"/>
</dbReference>
<dbReference type="EC" id="2.7.13.3" evidence="2"/>
<feature type="domain" description="Histidine kinase" evidence="5">
    <location>
        <begin position="296"/>
        <end position="515"/>
    </location>
</feature>
<dbReference type="RefSeq" id="WP_149352645.1">
    <property type="nucleotide sequence ID" value="NZ_VTRV01000057.1"/>
</dbReference>
<accession>A0A5D8Z7A4</accession>
<name>A0A5D8Z7A4_9GAMM</name>
<gene>
    <name evidence="8" type="ORF">FW784_07025</name>
</gene>
<protein>
    <recommendedName>
        <fullName evidence="2">histidine kinase</fullName>
        <ecNumber evidence="2">2.7.13.3</ecNumber>
    </recommendedName>
</protein>
<evidence type="ECO:0000313" key="8">
    <source>
        <dbReference type="EMBL" id="TZF90012.1"/>
    </source>
</evidence>
<evidence type="ECO:0000259" key="7">
    <source>
        <dbReference type="PROSITE" id="PS50112"/>
    </source>
</evidence>
<dbReference type="SUPFAM" id="SSF55874">
    <property type="entry name" value="ATPase domain of HSP90 chaperone/DNA topoisomerase II/histidine kinase"/>
    <property type="match status" value="1"/>
</dbReference>
<evidence type="ECO:0000259" key="5">
    <source>
        <dbReference type="PROSITE" id="PS50109"/>
    </source>
</evidence>
<feature type="modified residue" description="4-aspartylphosphate" evidence="4">
    <location>
        <position position="585"/>
    </location>
</feature>
<keyword evidence="3 4" id="KW-0597">Phosphoprotein</keyword>
<evidence type="ECO:0000259" key="6">
    <source>
        <dbReference type="PROSITE" id="PS50110"/>
    </source>
</evidence>
<dbReference type="PANTHER" id="PTHR43065:SF42">
    <property type="entry name" value="TWO-COMPONENT SENSOR PPRA"/>
    <property type="match status" value="1"/>
</dbReference>
<dbReference type="InterPro" id="IPR036097">
    <property type="entry name" value="HisK_dim/P_sf"/>
</dbReference>
<dbReference type="InterPro" id="IPR004358">
    <property type="entry name" value="Sig_transdc_His_kin-like_C"/>
</dbReference>
<dbReference type="SUPFAM" id="SSF47384">
    <property type="entry name" value="Homodimeric domain of signal transducing histidine kinase"/>
    <property type="match status" value="1"/>
</dbReference>
<dbReference type="PROSITE" id="PS50110">
    <property type="entry name" value="RESPONSE_REGULATORY"/>
    <property type="match status" value="1"/>
</dbReference>
<dbReference type="InterPro" id="IPR000014">
    <property type="entry name" value="PAS"/>
</dbReference>
<dbReference type="PROSITE" id="PS50112">
    <property type="entry name" value="PAS"/>
    <property type="match status" value="1"/>
</dbReference>
<dbReference type="SUPFAM" id="SSF55781">
    <property type="entry name" value="GAF domain-like"/>
    <property type="match status" value="1"/>
</dbReference>
<dbReference type="CDD" id="cd00130">
    <property type="entry name" value="PAS"/>
    <property type="match status" value="1"/>
</dbReference>
<organism evidence="8 9">
    <name type="scientific">Cognatilysobacter lacus</name>
    <dbReference type="NCBI Taxonomy" id="1643323"/>
    <lineage>
        <taxon>Bacteria</taxon>
        <taxon>Pseudomonadati</taxon>
        <taxon>Pseudomonadota</taxon>
        <taxon>Gammaproteobacteria</taxon>
        <taxon>Lysobacterales</taxon>
        <taxon>Lysobacteraceae</taxon>
        <taxon>Cognatilysobacter</taxon>
    </lineage>
</organism>
<evidence type="ECO:0000256" key="2">
    <source>
        <dbReference type="ARBA" id="ARBA00012438"/>
    </source>
</evidence>
<dbReference type="GO" id="GO:0000155">
    <property type="term" value="F:phosphorelay sensor kinase activity"/>
    <property type="evidence" value="ECO:0007669"/>
    <property type="project" value="InterPro"/>
</dbReference>
<dbReference type="SUPFAM" id="SSF55785">
    <property type="entry name" value="PYP-like sensor domain (PAS domain)"/>
    <property type="match status" value="1"/>
</dbReference>
<comment type="catalytic activity">
    <reaction evidence="1">
        <text>ATP + protein L-histidine = ADP + protein N-phospho-L-histidine.</text>
        <dbReference type="EC" id="2.7.13.3"/>
    </reaction>
</comment>
<evidence type="ECO:0000256" key="1">
    <source>
        <dbReference type="ARBA" id="ARBA00000085"/>
    </source>
</evidence>
<dbReference type="InterPro" id="IPR001789">
    <property type="entry name" value="Sig_transdc_resp-reg_receiver"/>
</dbReference>
<reference evidence="8 9" key="1">
    <citation type="submission" date="2019-08" db="EMBL/GenBank/DDBJ databases">
        <title>Draft genome sequence of Lysobacter sp. UKS-15.</title>
        <authorList>
            <person name="Im W.-T."/>
        </authorList>
    </citation>
    <scope>NUCLEOTIDE SEQUENCE [LARGE SCALE GENOMIC DNA]</scope>
    <source>
        <strain evidence="8 9">UKS-15</strain>
    </source>
</reference>
<dbReference type="Gene3D" id="3.30.450.20">
    <property type="entry name" value="PAS domain"/>
    <property type="match status" value="1"/>
</dbReference>
<dbReference type="AlphaFoldDB" id="A0A5D8Z7A4"/>
<dbReference type="CDD" id="cd00082">
    <property type="entry name" value="HisKA"/>
    <property type="match status" value="1"/>
</dbReference>
<dbReference type="PRINTS" id="PR00344">
    <property type="entry name" value="BCTRLSENSOR"/>
</dbReference>
<dbReference type="Gene3D" id="3.30.565.10">
    <property type="entry name" value="Histidine kinase-like ATPase, C-terminal domain"/>
    <property type="match status" value="1"/>
</dbReference>
<dbReference type="SMART" id="SM00388">
    <property type="entry name" value="HisKA"/>
    <property type="match status" value="1"/>
</dbReference>
<evidence type="ECO:0000256" key="4">
    <source>
        <dbReference type="PROSITE-ProRule" id="PRU00169"/>
    </source>
</evidence>
<dbReference type="Gene3D" id="3.40.50.2300">
    <property type="match status" value="1"/>
</dbReference>
<dbReference type="NCBIfam" id="TIGR00229">
    <property type="entry name" value="sensory_box"/>
    <property type="match status" value="1"/>
</dbReference>
<dbReference type="InterPro" id="IPR011006">
    <property type="entry name" value="CheY-like_superfamily"/>
</dbReference>
<dbReference type="Pfam" id="PF00072">
    <property type="entry name" value="Response_reg"/>
    <property type="match status" value="1"/>
</dbReference>
<dbReference type="Pfam" id="PF02518">
    <property type="entry name" value="HATPase_c"/>
    <property type="match status" value="1"/>
</dbReference>
<dbReference type="PANTHER" id="PTHR43065">
    <property type="entry name" value="SENSOR HISTIDINE KINASE"/>
    <property type="match status" value="1"/>
</dbReference>
<dbReference type="InterPro" id="IPR003594">
    <property type="entry name" value="HATPase_dom"/>
</dbReference>
<dbReference type="PROSITE" id="PS50109">
    <property type="entry name" value="HIS_KIN"/>
    <property type="match status" value="1"/>
</dbReference>
<evidence type="ECO:0000256" key="3">
    <source>
        <dbReference type="ARBA" id="ARBA00022553"/>
    </source>
</evidence>
<dbReference type="SUPFAM" id="SSF52172">
    <property type="entry name" value="CheY-like"/>
    <property type="match status" value="1"/>
</dbReference>
<dbReference type="Gene3D" id="1.10.287.130">
    <property type="match status" value="1"/>
</dbReference>
<feature type="domain" description="PAS" evidence="7">
    <location>
        <begin position="1"/>
        <end position="52"/>
    </location>
</feature>